<evidence type="ECO:0000313" key="3">
    <source>
        <dbReference type="Proteomes" id="UP000429552"/>
    </source>
</evidence>
<dbReference type="EMBL" id="BLIP01000001">
    <property type="protein sequence ID" value="GFE24602.1"/>
    <property type="molecule type" value="Genomic_DNA"/>
</dbReference>
<organism evidence="2 3">
    <name type="scientific">Streptomyces nigrescens</name>
    <dbReference type="NCBI Taxonomy" id="1920"/>
    <lineage>
        <taxon>Bacteria</taxon>
        <taxon>Bacillati</taxon>
        <taxon>Actinomycetota</taxon>
        <taxon>Actinomycetes</taxon>
        <taxon>Kitasatosporales</taxon>
        <taxon>Streptomycetaceae</taxon>
        <taxon>Streptomyces</taxon>
    </lineage>
</organism>
<gene>
    <name evidence="2" type="ORF">Sliba_50550</name>
</gene>
<accession>A0A640TNV5</accession>
<feature type="region of interest" description="Disordered" evidence="1">
    <location>
        <begin position="59"/>
        <end position="83"/>
    </location>
</feature>
<name>A0A640TNV5_STRNI</name>
<dbReference type="AlphaFoldDB" id="A0A640TNV5"/>
<evidence type="ECO:0000313" key="2">
    <source>
        <dbReference type="EMBL" id="GFE24602.1"/>
    </source>
</evidence>
<protein>
    <submittedName>
        <fullName evidence="2">Uncharacterized protein</fullName>
    </submittedName>
</protein>
<reference evidence="2 3" key="1">
    <citation type="submission" date="2019-12" db="EMBL/GenBank/DDBJ databases">
        <title>Whole genome shotgun sequence of Streptomyces libani subsp. libani NBRC 13452.</title>
        <authorList>
            <person name="Ichikawa N."/>
            <person name="Kimura A."/>
            <person name="Kitahashi Y."/>
            <person name="Komaki H."/>
            <person name="Tamura T."/>
        </authorList>
    </citation>
    <scope>NUCLEOTIDE SEQUENCE [LARGE SCALE GENOMIC DNA]</scope>
    <source>
        <strain evidence="2 3">NBRC 13452</strain>
    </source>
</reference>
<evidence type="ECO:0000256" key="1">
    <source>
        <dbReference type="SAM" id="MobiDB-lite"/>
    </source>
</evidence>
<proteinExistence type="predicted"/>
<sequence length="83" mass="9209">MSYTDAVAHISDACVGYTCTSCARVRLVRLRLTPARLARLRLAPTLPVHLHLVRARRATPPPLTPATITERNQFRSQGIPHTP</sequence>
<dbReference type="Proteomes" id="UP000429552">
    <property type="component" value="Unassembled WGS sequence"/>
</dbReference>
<comment type="caution">
    <text evidence="2">The sequence shown here is derived from an EMBL/GenBank/DDBJ whole genome shotgun (WGS) entry which is preliminary data.</text>
</comment>